<dbReference type="Pfam" id="PF16732">
    <property type="entry name" value="ComP_DUS"/>
    <property type="match status" value="1"/>
</dbReference>
<feature type="transmembrane region" description="Helical" evidence="2">
    <location>
        <begin position="12"/>
        <end position="33"/>
    </location>
</feature>
<dbReference type="PRINTS" id="PR00813">
    <property type="entry name" value="BCTERIALGSPG"/>
</dbReference>
<dbReference type="SUPFAM" id="SSF54523">
    <property type="entry name" value="Pili subunits"/>
    <property type="match status" value="1"/>
</dbReference>
<dbReference type="InterPro" id="IPR031982">
    <property type="entry name" value="PilE-like"/>
</dbReference>
<gene>
    <name evidence="3" type="ORF">OIK42_18445</name>
</gene>
<dbReference type="Gene3D" id="3.30.700.10">
    <property type="entry name" value="Glycoprotein, Type 4 Pilin"/>
    <property type="match status" value="1"/>
</dbReference>
<dbReference type="Proteomes" id="UP001218788">
    <property type="component" value="Unassembled WGS sequence"/>
</dbReference>
<keyword evidence="4" id="KW-1185">Reference proteome</keyword>
<dbReference type="RefSeq" id="WP_273642590.1">
    <property type="nucleotide sequence ID" value="NZ_JAQQXP010000003.1"/>
</dbReference>
<dbReference type="PANTHER" id="PTHR30093">
    <property type="entry name" value="GENERAL SECRETION PATHWAY PROTEIN G"/>
    <property type="match status" value="1"/>
</dbReference>
<comment type="caution">
    <text evidence="3">The sequence shown here is derived from an EMBL/GenBank/DDBJ whole genome shotgun (WGS) entry which is preliminary data.</text>
</comment>
<keyword evidence="2" id="KW-1133">Transmembrane helix</keyword>
<dbReference type="InterPro" id="IPR012902">
    <property type="entry name" value="N_methyl_site"/>
</dbReference>
<proteinExistence type="predicted"/>
<protein>
    <submittedName>
        <fullName evidence="3">Type IV pilin protein</fullName>
    </submittedName>
</protein>
<evidence type="ECO:0000256" key="2">
    <source>
        <dbReference type="SAM" id="Phobius"/>
    </source>
</evidence>
<reference evidence="3 4" key="1">
    <citation type="submission" date="2022-10" db="EMBL/GenBank/DDBJ databases">
        <title>Alteromonas sp. chi3 Genome sequencing.</title>
        <authorList>
            <person name="Park S."/>
        </authorList>
    </citation>
    <scope>NUCLEOTIDE SEQUENCE [LARGE SCALE GENOMIC DNA]</scope>
    <source>
        <strain evidence="4">chi3</strain>
    </source>
</reference>
<dbReference type="NCBIfam" id="TIGR02532">
    <property type="entry name" value="IV_pilin_GFxxxE"/>
    <property type="match status" value="1"/>
</dbReference>
<organism evidence="3 4">
    <name type="scientific">Alteromonas gilva</name>
    <dbReference type="NCBI Taxonomy" id="2987522"/>
    <lineage>
        <taxon>Bacteria</taxon>
        <taxon>Pseudomonadati</taxon>
        <taxon>Pseudomonadota</taxon>
        <taxon>Gammaproteobacteria</taxon>
        <taxon>Alteromonadales</taxon>
        <taxon>Alteromonadaceae</taxon>
        <taxon>Alteromonas/Salinimonas group</taxon>
        <taxon>Alteromonas</taxon>
    </lineage>
</organism>
<sequence>MQQQAKSTGFTLIELMITIVIMGILAAVAIPAYQNQVRESRRGDAQTALMQLHMRQENYRLQNVSYATAADITLPSSDFYTFSVSNVSATTFTLTATAKGSQTSDSGCTALTLDQSLNRLPATCW</sequence>
<evidence type="ECO:0000313" key="3">
    <source>
        <dbReference type="EMBL" id="MDC8832735.1"/>
    </source>
</evidence>
<dbReference type="Pfam" id="PF07963">
    <property type="entry name" value="N_methyl"/>
    <property type="match status" value="1"/>
</dbReference>
<keyword evidence="2" id="KW-0472">Membrane</keyword>
<keyword evidence="1" id="KW-0488">Methylation</keyword>
<evidence type="ECO:0000313" key="4">
    <source>
        <dbReference type="Proteomes" id="UP001218788"/>
    </source>
</evidence>
<keyword evidence="2" id="KW-0812">Transmembrane</keyword>
<accession>A0ABT5L6R1</accession>
<dbReference type="InterPro" id="IPR045584">
    <property type="entry name" value="Pilin-like"/>
</dbReference>
<dbReference type="PROSITE" id="PS00409">
    <property type="entry name" value="PROKAR_NTER_METHYL"/>
    <property type="match status" value="1"/>
</dbReference>
<dbReference type="EMBL" id="JAQQXP010000003">
    <property type="protein sequence ID" value="MDC8832735.1"/>
    <property type="molecule type" value="Genomic_DNA"/>
</dbReference>
<evidence type="ECO:0000256" key="1">
    <source>
        <dbReference type="ARBA" id="ARBA00022481"/>
    </source>
</evidence>
<name>A0ABT5L6R1_9ALTE</name>
<dbReference type="PANTHER" id="PTHR30093:SF47">
    <property type="entry name" value="TYPE IV PILUS NON-CORE MINOR PILIN PILE"/>
    <property type="match status" value="1"/>
</dbReference>
<dbReference type="InterPro" id="IPR000983">
    <property type="entry name" value="Bac_GSPG_pilin"/>
</dbReference>